<dbReference type="Proteomes" id="UP001224775">
    <property type="component" value="Unassembled WGS sequence"/>
</dbReference>
<accession>A0AAD9DBY8</accession>
<proteinExistence type="predicted"/>
<evidence type="ECO:0000256" key="1">
    <source>
        <dbReference type="SAM" id="SignalP"/>
    </source>
</evidence>
<reference evidence="2" key="1">
    <citation type="submission" date="2023-06" db="EMBL/GenBank/DDBJ databases">
        <title>Survivors Of The Sea: Transcriptome response of Skeletonema marinoi to long-term dormancy.</title>
        <authorList>
            <person name="Pinder M.I.M."/>
            <person name="Kourtchenko O."/>
            <person name="Robertson E.K."/>
            <person name="Larsson T."/>
            <person name="Maumus F."/>
            <person name="Osuna-Cruz C.M."/>
            <person name="Vancaester E."/>
            <person name="Stenow R."/>
            <person name="Vandepoele K."/>
            <person name="Ploug H."/>
            <person name="Bruchert V."/>
            <person name="Godhe A."/>
            <person name="Topel M."/>
        </authorList>
    </citation>
    <scope>NUCLEOTIDE SEQUENCE</scope>
    <source>
        <strain evidence="2">R05AC</strain>
    </source>
</reference>
<gene>
    <name evidence="2" type="ORF">QTG54_007320</name>
</gene>
<dbReference type="AlphaFoldDB" id="A0AAD9DBY8"/>
<evidence type="ECO:0008006" key="4">
    <source>
        <dbReference type="Google" id="ProtNLM"/>
    </source>
</evidence>
<feature type="chain" id="PRO_5042242606" description="Membrane-associated protein" evidence="1">
    <location>
        <begin position="28"/>
        <end position="504"/>
    </location>
</feature>
<evidence type="ECO:0000313" key="2">
    <source>
        <dbReference type="EMBL" id="KAK1741747.1"/>
    </source>
</evidence>
<dbReference type="EMBL" id="JATAAI010000012">
    <property type="protein sequence ID" value="KAK1741747.1"/>
    <property type="molecule type" value="Genomic_DNA"/>
</dbReference>
<sequence>MMMSRRRLFFCGCCTVIVLLIQVSVQATNPSPQSLQTTNQPFHGHVISNFLNHRCGSSFKDSSRPSVWTYGGTLSDPLTGKVIAEVEGLEVMKQLPTITSSKSSDKALLNNLCTKHVLFPKQKTQSSQPSWDTATTILSRKLFCYRRPSNMNNASGKVDSESPSKSLLTSLRLRPDGPLRHLSPLENMAVYDSAITYITRNNGREMVVLTELGGGKADDIDGINNSVYDDVDDGKKHYVMGSAQCERDASSFSFAIQALKGTFNSDGDHGPMLPPLKHPSSDNEVVISPPRSRLLQFGKGDGSSAGGSAASERKYRTVRESYSYSLQDGSDTSDISEKEQIVDTSRFDLIRRLRKQKQQPNLMVEEIQTPCTVKYTRYGEAPPWYAPGRMCNLELHGRRLADDKSTSQDLSPLLSWAASKCKPSFWSGWPTISQTSTSDSKEQALAQQAVRLFSNDSRRFIVPDDDSTDTEGASWVSAAENTLSRVQSRLKRLSKSFIVSEVPT</sequence>
<feature type="signal peptide" evidence="1">
    <location>
        <begin position="1"/>
        <end position="27"/>
    </location>
</feature>
<comment type="caution">
    <text evidence="2">The sequence shown here is derived from an EMBL/GenBank/DDBJ whole genome shotgun (WGS) entry which is preliminary data.</text>
</comment>
<name>A0AAD9DBY8_9STRA</name>
<evidence type="ECO:0000313" key="3">
    <source>
        <dbReference type="Proteomes" id="UP001224775"/>
    </source>
</evidence>
<keyword evidence="1" id="KW-0732">Signal</keyword>
<protein>
    <recommendedName>
        <fullName evidence="4">Membrane-associated protein</fullName>
    </recommendedName>
</protein>
<organism evidence="2 3">
    <name type="scientific">Skeletonema marinoi</name>
    <dbReference type="NCBI Taxonomy" id="267567"/>
    <lineage>
        <taxon>Eukaryota</taxon>
        <taxon>Sar</taxon>
        <taxon>Stramenopiles</taxon>
        <taxon>Ochrophyta</taxon>
        <taxon>Bacillariophyta</taxon>
        <taxon>Coscinodiscophyceae</taxon>
        <taxon>Thalassiosirophycidae</taxon>
        <taxon>Thalassiosirales</taxon>
        <taxon>Skeletonemataceae</taxon>
        <taxon>Skeletonema</taxon>
        <taxon>Skeletonema marinoi-dohrnii complex</taxon>
    </lineage>
</organism>
<keyword evidence="3" id="KW-1185">Reference proteome</keyword>